<dbReference type="GO" id="GO:0005254">
    <property type="term" value="F:chloride channel activity"/>
    <property type="evidence" value="ECO:0007669"/>
    <property type="project" value="UniProtKB-KW"/>
</dbReference>
<keyword evidence="14" id="KW-0868">Chloride</keyword>
<dbReference type="SUPFAM" id="SSF63712">
    <property type="entry name" value="Nicotinic receptor ligand binding domain-like"/>
    <property type="match status" value="1"/>
</dbReference>
<dbReference type="AlphaFoldDB" id="A0A6P8JGG6"/>
<comment type="caution">
    <text evidence="20">Lacks conserved residue(s) required for the propagation of feature annotation.</text>
</comment>
<evidence type="ECO:0000256" key="11">
    <source>
        <dbReference type="ARBA" id="ARBA00023170"/>
    </source>
</evidence>
<dbReference type="OrthoDB" id="442503at2759"/>
<evidence type="ECO:0000256" key="10">
    <source>
        <dbReference type="ARBA" id="ARBA00023157"/>
    </source>
</evidence>
<evidence type="ECO:0000256" key="18">
    <source>
        <dbReference type="ARBA" id="ARBA00034104"/>
    </source>
</evidence>
<dbReference type="FunFam" id="2.70.170.10:FF:000021">
    <property type="entry name" value="Gamma-aminobutyric acid receptor isoform 3b"/>
    <property type="match status" value="1"/>
</dbReference>
<dbReference type="Gene3D" id="1.20.58.390">
    <property type="entry name" value="Neurotransmitter-gated ion-channel transmembrane domain"/>
    <property type="match status" value="1"/>
</dbReference>
<evidence type="ECO:0000256" key="20">
    <source>
        <dbReference type="RuleBase" id="RU000687"/>
    </source>
</evidence>
<reference evidence="24" key="1">
    <citation type="submission" date="2025-08" db="UniProtKB">
        <authorList>
            <consortium name="RefSeq"/>
        </authorList>
    </citation>
    <scope>IDENTIFICATION</scope>
    <source>
        <tissue evidence="24">Tentacle</tissue>
    </source>
</reference>
<dbReference type="GO" id="GO:0005230">
    <property type="term" value="F:extracellular ligand-gated monoatomic ion channel activity"/>
    <property type="evidence" value="ECO:0007669"/>
    <property type="project" value="InterPro"/>
</dbReference>
<keyword evidence="11" id="KW-0675">Receptor</keyword>
<evidence type="ECO:0000313" key="23">
    <source>
        <dbReference type="Proteomes" id="UP000515163"/>
    </source>
</evidence>
<dbReference type="GO" id="GO:0004888">
    <property type="term" value="F:transmembrane signaling receptor activity"/>
    <property type="evidence" value="ECO:0007669"/>
    <property type="project" value="InterPro"/>
</dbReference>
<dbReference type="InterPro" id="IPR006201">
    <property type="entry name" value="Neur_channel"/>
</dbReference>
<evidence type="ECO:0000256" key="8">
    <source>
        <dbReference type="ARBA" id="ARBA00023065"/>
    </source>
</evidence>
<feature type="transmembrane region" description="Helical" evidence="20">
    <location>
        <begin position="442"/>
        <end position="459"/>
    </location>
</feature>
<dbReference type="InterPro" id="IPR036734">
    <property type="entry name" value="Neur_chan_lig-bd_sf"/>
</dbReference>
<keyword evidence="2 20" id="KW-0813">Transport</keyword>
<dbReference type="InterPro" id="IPR006028">
    <property type="entry name" value="GABAA/Glycine_rcpt"/>
</dbReference>
<keyword evidence="5" id="KW-0732">Signal</keyword>
<dbReference type="NCBIfam" id="TIGR00860">
    <property type="entry name" value="LIC"/>
    <property type="match status" value="1"/>
</dbReference>
<feature type="transmembrane region" description="Helical" evidence="20">
    <location>
        <begin position="255"/>
        <end position="277"/>
    </location>
</feature>
<keyword evidence="16" id="KW-1071">Ligand-gated ion channel</keyword>
<dbReference type="PRINTS" id="PR00253">
    <property type="entry name" value="GABAARECEPTR"/>
</dbReference>
<evidence type="ECO:0000259" key="21">
    <source>
        <dbReference type="Pfam" id="PF02931"/>
    </source>
</evidence>
<feature type="transmembrane region" description="Helical" evidence="20">
    <location>
        <begin position="318"/>
        <end position="341"/>
    </location>
</feature>
<comment type="subcellular location">
    <subcellularLocation>
        <location evidence="18">Postsynaptic cell membrane</location>
        <topology evidence="18">Multi-pass membrane protein</topology>
    </subcellularLocation>
</comment>
<dbReference type="GO" id="GO:0045211">
    <property type="term" value="C:postsynaptic membrane"/>
    <property type="evidence" value="ECO:0007669"/>
    <property type="project" value="UniProtKB-SubCell"/>
</dbReference>
<evidence type="ECO:0000256" key="3">
    <source>
        <dbReference type="ARBA" id="ARBA00022475"/>
    </source>
</evidence>
<keyword evidence="13" id="KW-0325">Glycoprotein</keyword>
<feature type="domain" description="Neurotransmitter-gated ion-channel ligand-binding" evidence="21">
    <location>
        <begin position="54"/>
        <end position="252"/>
    </location>
</feature>
<dbReference type="PRINTS" id="PR00252">
    <property type="entry name" value="NRIONCHANNEL"/>
</dbReference>
<accession>A0A6P8JGG6</accession>
<dbReference type="RefSeq" id="XP_031575360.1">
    <property type="nucleotide sequence ID" value="XM_031719500.1"/>
</dbReference>
<sequence>MYVLPVFTWLYSLNYLSEKTFGLIQKEGETSKHVNATGASYSIAAKIIREKMKLKNYDKWVRPNDTGGAVEVFVEMKIMAFGKVREDDMDFTLDVFFRQWWTDERLAHGVDKIFNMAADPKKYFWTPDTYFVNVKSSNFHKVTRENMRLMIWPDGKIYYSTRITLTASCEMNLSMFPMDTQVCLLKIESYAYTIEDVVYNWRVRGKEDSSIEVYAAEMAQFDMKSIQTSKRESSNSKGSFDSLHIKFKFKRRSSYFFVQHYIPSSFIVFISWLSFWINKNAVPARVSLTVTCILSTMVLFESINSSLPRISYLKAIDYYLIVSFFFILASMVEYCFVLNIMEKSAEMSRKNSLQVKEELDRVEYDYFRERFPGVSRLKRDANLTNGCPSSTINMNTIPRPIPTSKENRHQQINYDLDDFLPAECLRSGKECVHFVDHYSRKVFPLLYILFNIGYWSYFLPKVD</sequence>
<comment type="similarity">
    <text evidence="1">Belongs to the ligand-gated ion channel (TC 1.A.9) family. Gamma-aminobutyric acid receptor (TC 1.A.9.5) subfamily.</text>
</comment>
<dbReference type="PANTHER" id="PTHR18945">
    <property type="entry name" value="NEUROTRANSMITTER GATED ION CHANNEL"/>
    <property type="match status" value="1"/>
</dbReference>
<dbReference type="InterPro" id="IPR036719">
    <property type="entry name" value="Neuro-gated_channel_TM_sf"/>
</dbReference>
<keyword evidence="4 20" id="KW-0812">Transmembrane</keyword>
<dbReference type="GeneID" id="116308975"/>
<dbReference type="InterPro" id="IPR006029">
    <property type="entry name" value="Neurotrans-gated_channel_TM"/>
</dbReference>
<evidence type="ECO:0000259" key="22">
    <source>
        <dbReference type="Pfam" id="PF02932"/>
    </source>
</evidence>
<evidence type="ECO:0000256" key="17">
    <source>
        <dbReference type="ARBA" id="ARBA00023303"/>
    </source>
</evidence>
<keyword evidence="10" id="KW-1015">Disulfide bond</keyword>
<protein>
    <recommendedName>
        <fullName evidence="19">Gamma-aminobutyric acid receptor subunit beta</fullName>
    </recommendedName>
</protein>
<dbReference type="CDD" id="cd19049">
    <property type="entry name" value="LGIC_TM_anion"/>
    <property type="match status" value="1"/>
</dbReference>
<gene>
    <name evidence="24" type="primary">LOC116308975</name>
</gene>
<dbReference type="InterPro" id="IPR038050">
    <property type="entry name" value="Neuro_actylchol_rec"/>
</dbReference>
<dbReference type="Gene3D" id="2.70.170.10">
    <property type="entry name" value="Neurotransmitter-gated ion-channel ligand-binding domain"/>
    <property type="match status" value="1"/>
</dbReference>
<dbReference type="CDD" id="cd18990">
    <property type="entry name" value="LGIC_ECD_GABAAR"/>
    <property type="match status" value="1"/>
</dbReference>
<dbReference type="InterPro" id="IPR018000">
    <property type="entry name" value="Neurotransmitter_ion_chnl_CS"/>
</dbReference>
<evidence type="ECO:0000256" key="14">
    <source>
        <dbReference type="ARBA" id="ARBA00023214"/>
    </source>
</evidence>
<keyword evidence="7" id="KW-0770">Synapse</keyword>
<evidence type="ECO:0000256" key="1">
    <source>
        <dbReference type="ARBA" id="ARBA00010180"/>
    </source>
</evidence>
<evidence type="ECO:0000256" key="7">
    <source>
        <dbReference type="ARBA" id="ARBA00023018"/>
    </source>
</evidence>
<keyword evidence="12" id="KW-0869">Chloride channel</keyword>
<keyword evidence="8 20" id="KW-0406">Ion transport</keyword>
<evidence type="ECO:0000256" key="15">
    <source>
        <dbReference type="ARBA" id="ARBA00023257"/>
    </source>
</evidence>
<evidence type="ECO:0000256" key="12">
    <source>
        <dbReference type="ARBA" id="ARBA00023173"/>
    </source>
</evidence>
<evidence type="ECO:0000256" key="13">
    <source>
        <dbReference type="ARBA" id="ARBA00023180"/>
    </source>
</evidence>
<evidence type="ECO:0000256" key="19">
    <source>
        <dbReference type="ARBA" id="ARBA00071250"/>
    </source>
</evidence>
<dbReference type="InterPro" id="IPR006202">
    <property type="entry name" value="Neur_chan_lig-bd"/>
</dbReference>
<evidence type="ECO:0000256" key="16">
    <source>
        <dbReference type="ARBA" id="ARBA00023286"/>
    </source>
</evidence>
<evidence type="ECO:0000256" key="5">
    <source>
        <dbReference type="ARBA" id="ARBA00022729"/>
    </source>
</evidence>
<dbReference type="Proteomes" id="UP000515163">
    <property type="component" value="Unplaced"/>
</dbReference>
<dbReference type="Pfam" id="PF02932">
    <property type="entry name" value="Neur_chan_memb"/>
    <property type="match status" value="1"/>
</dbReference>
<keyword evidence="15" id="KW-0628">Postsynaptic cell membrane</keyword>
<dbReference type="PROSITE" id="PS00236">
    <property type="entry name" value="NEUROTR_ION_CHANNEL"/>
    <property type="match status" value="1"/>
</dbReference>
<feature type="domain" description="Neurotransmitter-gated ion-channel transmembrane" evidence="22">
    <location>
        <begin position="261"/>
        <end position="355"/>
    </location>
</feature>
<evidence type="ECO:0000313" key="24">
    <source>
        <dbReference type="RefSeq" id="XP_031575360.1"/>
    </source>
</evidence>
<evidence type="ECO:0000256" key="4">
    <source>
        <dbReference type="ARBA" id="ARBA00022692"/>
    </source>
</evidence>
<evidence type="ECO:0000256" key="9">
    <source>
        <dbReference type="ARBA" id="ARBA00023136"/>
    </source>
</evidence>
<dbReference type="Pfam" id="PF02931">
    <property type="entry name" value="Neur_chan_LBD"/>
    <property type="match status" value="1"/>
</dbReference>
<dbReference type="SUPFAM" id="SSF90112">
    <property type="entry name" value="Neurotransmitter-gated ion-channel transmembrane pore"/>
    <property type="match status" value="1"/>
</dbReference>
<evidence type="ECO:0000256" key="6">
    <source>
        <dbReference type="ARBA" id="ARBA00022989"/>
    </source>
</evidence>
<keyword evidence="3" id="KW-1003">Cell membrane</keyword>
<evidence type="ECO:0000256" key="2">
    <source>
        <dbReference type="ARBA" id="ARBA00022448"/>
    </source>
</evidence>
<proteinExistence type="inferred from homology"/>
<keyword evidence="17 20" id="KW-0407">Ion channel</keyword>
<organism evidence="23 24">
    <name type="scientific">Actinia tenebrosa</name>
    <name type="common">Australian red waratah sea anemone</name>
    <dbReference type="NCBI Taxonomy" id="6105"/>
    <lineage>
        <taxon>Eukaryota</taxon>
        <taxon>Metazoa</taxon>
        <taxon>Cnidaria</taxon>
        <taxon>Anthozoa</taxon>
        <taxon>Hexacorallia</taxon>
        <taxon>Actiniaria</taxon>
        <taxon>Actiniidae</taxon>
        <taxon>Actinia</taxon>
    </lineage>
</organism>
<dbReference type="GO" id="GO:0034707">
    <property type="term" value="C:chloride channel complex"/>
    <property type="evidence" value="ECO:0007669"/>
    <property type="project" value="UniProtKB-KW"/>
</dbReference>
<dbReference type="InParanoid" id="A0A6P8JGG6"/>
<name>A0A6P8JGG6_ACTTE</name>
<dbReference type="KEGG" id="aten:116308975"/>
<keyword evidence="9 20" id="KW-0472">Membrane</keyword>
<keyword evidence="23" id="KW-1185">Reference proteome</keyword>
<keyword evidence="6 20" id="KW-1133">Transmembrane helix</keyword>